<feature type="transmembrane region" description="Helical" evidence="12">
    <location>
        <begin position="291"/>
        <end position="316"/>
    </location>
</feature>
<proteinExistence type="inferred from homology"/>
<name>A0A6B8KJR1_9HYPH</name>
<sequence>MSLDYGTLRLVWWGLLGVLLTGFAIMDGFDLGVAMLHPFVARSDGERRITLNAIGPVWEGNQIWLVLGGGAVFAAWPLLYAASFSGFYLAMMLVLVGFIIRPVALTFRSKLHSALWRTGWDYAFFVSGVLPSLVFGVAFGNLLLGAPFYFDRNLQLVYEGGLLGLLNPFSLLCGLVSIAMLVMQGASYLAVKTEGAPAERARRFGVGAAIALVLLFSIAGVWIALGVDGYAVRSAINMSGPSNPLLKTVARAHGAWFANYGRQPLSLIAPVLAYLGAAAAILALRAQAARTALLSSSLAIAGVIATAGFSLFPFLLPSSSHPSHSLTVWDASSSPATLKLMLFVALVFLPIVLSYTAWAFRVFRGVVKEAAVTSGDDYAY</sequence>
<organism evidence="13 14">
    <name type="scientific">Methylocystis heyeri</name>
    <dbReference type="NCBI Taxonomy" id="391905"/>
    <lineage>
        <taxon>Bacteria</taxon>
        <taxon>Pseudomonadati</taxon>
        <taxon>Pseudomonadota</taxon>
        <taxon>Alphaproteobacteria</taxon>
        <taxon>Hyphomicrobiales</taxon>
        <taxon>Methylocystaceae</taxon>
        <taxon>Methylocystis</taxon>
    </lineage>
</organism>
<evidence type="ECO:0000256" key="3">
    <source>
        <dbReference type="ARBA" id="ARBA00022448"/>
    </source>
</evidence>
<dbReference type="RefSeq" id="WP_136497713.1">
    <property type="nucleotide sequence ID" value="NZ_CP046052.1"/>
</dbReference>
<evidence type="ECO:0000313" key="14">
    <source>
        <dbReference type="Proteomes" id="UP000309061"/>
    </source>
</evidence>
<evidence type="ECO:0000256" key="6">
    <source>
        <dbReference type="ARBA" id="ARBA00022692"/>
    </source>
</evidence>
<evidence type="ECO:0000256" key="2">
    <source>
        <dbReference type="ARBA" id="ARBA00007543"/>
    </source>
</evidence>
<comment type="similarity">
    <text evidence="2">Belongs to the cytochrome ubiquinol oxidase subunit 2 family.</text>
</comment>
<evidence type="ECO:0000256" key="1">
    <source>
        <dbReference type="ARBA" id="ARBA00004651"/>
    </source>
</evidence>
<evidence type="ECO:0000256" key="10">
    <source>
        <dbReference type="ARBA" id="ARBA00023004"/>
    </source>
</evidence>
<dbReference type="PANTHER" id="PTHR43141:SF5">
    <property type="entry name" value="CYTOCHROME BD-I UBIQUINOL OXIDASE SUBUNIT 2"/>
    <property type="match status" value="1"/>
</dbReference>
<dbReference type="GO" id="GO:0009055">
    <property type="term" value="F:electron transfer activity"/>
    <property type="evidence" value="ECO:0007669"/>
    <property type="project" value="TreeGrafter"/>
</dbReference>
<dbReference type="GO" id="GO:0016682">
    <property type="term" value="F:oxidoreductase activity, acting on diphenols and related substances as donors, oxygen as acceptor"/>
    <property type="evidence" value="ECO:0007669"/>
    <property type="project" value="TreeGrafter"/>
</dbReference>
<dbReference type="NCBIfam" id="TIGR00203">
    <property type="entry name" value="cydB"/>
    <property type="match status" value="1"/>
</dbReference>
<dbReference type="GO" id="GO:0046872">
    <property type="term" value="F:metal ion binding"/>
    <property type="evidence" value="ECO:0007669"/>
    <property type="project" value="UniProtKB-KW"/>
</dbReference>
<keyword evidence="4" id="KW-1003">Cell membrane</keyword>
<keyword evidence="7" id="KW-0479">Metal-binding</keyword>
<dbReference type="GO" id="GO:0019646">
    <property type="term" value="P:aerobic electron transport chain"/>
    <property type="evidence" value="ECO:0007669"/>
    <property type="project" value="TreeGrafter"/>
</dbReference>
<dbReference type="Pfam" id="PF02322">
    <property type="entry name" value="Cyt_bd_oxida_II"/>
    <property type="match status" value="1"/>
</dbReference>
<keyword evidence="6 12" id="KW-0812">Transmembrane</keyword>
<evidence type="ECO:0000256" key="5">
    <source>
        <dbReference type="ARBA" id="ARBA00022617"/>
    </source>
</evidence>
<feature type="transmembrane region" description="Helical" evidence="12">
    <location>
        <begin position="12"/>
        <end position="41"/>
    </location>
</feature>
<feature type="transmembrane region" description="Helical" evidence="12">
    <location>
        <begin position="336"/>
        <end position="358"/>
    </location>
</feature>
<evidence type="ECO:0000256" key="4">
    <source>
        <dbReference type="ARBA" id="ARBA00022475"/>
    </source>
</evidence>
<protein>
    <submittedName>
        <fullName evidence="13">Cytochrome d ubiquinol oxidase subunit II</fullName>
    </submittedName>
</protein>
<evidence type="ECO:0000256" key="9">
    <source>
        <dbReference type="ARBA" id="ARBA00022989"/>
    </source>
</evidence>
<evidence type="ECO:0000256" key="8">
    <source>
        <dbReference type="ARBA" id="ARBA00022982"/>
    </source>
</evidence>
<keyword evidence="11 12" id="KW-0472">Membrane</keyword>
<dbReference type="Proteomes" id="UP000309061">
    <property type="component" value="Chromosome"/>
</dbReference>
<keyword evidence="5" id="KW-0349">Heme</keyword>
<keyword evidence="10" id="KW-0408">Iron</keyword>
<evidence type="ECO:0000256" key="11">
    <source>
        <dbReference type="ARBA" id="ARBA00023136"/>
    </source>
</evidence>
<keyword evidence="14" id="KW-1185">Reference proteome</keyword>
<feature type="transmembrane region" description="Helical" evidence="12">
    <location>
        <begin position="119"/>
        <end position="149"/>
    </location>
</feature>
<dbReference type="GO" id="GO:0070069">
    <property type="term" value="C:cytochrome complex"/>
    <property type="evidence" value="ECO:0007669"/>
    <property type="project" value="TreeGrafter"/>
</dbReference>
<feature type="transmembrane region" description="Helical" evidence="12">
    <location>
        <begin position="169"/>
        <end position="191"/>
    </location>
</feature>
<accession>A0A6B8KJR1</accession>
<gene>
    <name evidence="13" type="primary">cydB</name>
    <name evidence="13" type="ORF">H2LOC_014585</name>
</gene>
<dbReference type="OrthoDB" id="9776710at2"/>
<evidence type="ECO:0000256" key="12">
    <source>
        <dbReference type="SAM" id="Phobius"/>
    </source>
</evidence>
<dbReference type="GO" id="GO:0005886">
    <property type="term" value="C:plasma membrane"/>
    <property type="evidence" value="ECO:0007669"/>
    <property type="project" value="UniProtKB-SubCell"/>
</dbReference>
<dbReference type="KEGG" id="mhey:H2LOC_014585"/>
<keyword evidence="3" id="KW-0813">Transport</keyword>
<evidence type="ECO:0000313" key="13">
    <source>
        <dbReference type="EMBL" id="QGM46823.1"/>
    </source>
</evidence>
<dbReference type="PANTHER" id="PTHR43141">
    <property type="entry name" value="CYTOCHROME BD2 SUBUNIT II"/>
    <property type="match status" value="1"/>
</dbReference>
<dbReference type="EMBL" id="CP046052">
    <property type="protein sequence ID" value="QGM46823.1"/>
    <property type="molecule type" value="Genomic_DNA"/>
</dbReference>
<evidence type="ECO:0000256" key="7">
    <source>
        <dbReference type="ARBA" id="ARBA00022723"/>
    </source>
</evidence>
<keyword evidence="8" id="KW-0249">Electron transport</keyword>
<dbReference type="InterPro" id="IPR003317">
    <property type="entry name" value="Cyt-d_oxidase_su2"/>
</dbReference>
<feature type="transmembrane region" description="Helical" evidence="12">
    <location>
        <begin position="87"/>
        <end position="107"/>
    </location>
</feature>
<dbReference type="AlphaFoldDB" id="A0A6B8KJR1"/>
<feature type="transmembrane region" description="Helical" evidence="12">
    <location>
        <begin position="265"/>
        <end position="284"/>
    </location>
</feature>
<feature type="transmembrane region" description="Helical" evidence="12">
    <location>
        <begin position="203"/>
        <end position="225"/>
    </location>
</feature>
<keyword evidence="9 12" id="KW-1133">Transmembrane helix</keyword>
<reference evidence="13 14" key="1">
    <citation type="submission" date="2019-11" db="EMBL/GenBank/DDBJ databases">
        <title>The genome sequence of Methylocystis heyeri.</title>
        <authorList>
            <person name="Oshkin I.Y."/>
            <person name="Miroshnikov K."/>
            <person name="Dedysh S.N."/>
        </authorList>
    </citation>
    <scope>NUCLEOTIDE SEQUENCE [LARGE SCALE GENOMIC DNA]</scope>
    <source>
        <strain evidence="13 14">H2</strain>
    </source>
</reference>
<dbReference type="PIRSF" id="PIRSF000267">
    <property type="entry name" value="Cyt_oxidse_sub2"/>
    <property type="match status" value="1"/>
</dbReference>
<comment type="subcellular location">
    <subcellularLocation>
        <location evidence="1">Cell membrane</location>
        <topology evidence="1">Multi-pass membrane protein</topology>
    </subcellularLocation>
</comment>